<keyword evidence="1" id="KW-0479">Metal-binding</keyword>
<dbReference type="GO" id="GO:0016491">
    <property type="term" value="F:oxidoreductase activity"/>
    <property type="evidence" value="ECO:0007669"/>
    <property type="project" value="UniProtKB-KW"/>
</dbReference>
<dbReference type="SUPFAM" id="SSF53659">
    <property type="entry name" value="Isocitrate/Isopropylmalate dehydrogenase-like"/>
    <property type="match status" value="1"/>
</dbReference>
<dbReference type="PANTHER" id="PTHR30004:SF6">
    <property type="entry name" value="D-THREONATE 4-PHOSPHATE DEHYDROGENASE"/>
    <property type="match status" value="1"/>
</dbReference>
<proteinExistence type="predicted"/>
<dbReference type="RefSeq" id="WP_135759636.1">
    <property type="nucleotide sequence ID" value="NZ_RQHW01000018.1"/>
</dbReference>
<keyword evidence="3" id="KW-0520">NAD</keyword>
<dbReference type="InterPro" id="IPR005255">
    <property type="entry name" value="PdxA_fam"/>
</dbReference>
<accession>A0A4R9M2G7</accession>
<evidence type="ECO:0000256" key="3">
    <source>
        <dbReference type="ARBA" id="ARBA00023027"/>
    </source>
</evidence>
<dbReference type="AlphaFoldDB" id="A0A4R9M2G7"/>
<evidence type="ECO:0000256" key="2">
    <source>
        <dbReference type="ARBA" id="ARBA00023002"/>
    </source>
</evidence>
<keyword evidence="2" id="KW-0560">Oxidoreductase</keyword>
<sequence>MKTILLSEGDPSSINYEILEGGFSSLRTASKTHRIVLVRGNHNLKAEGFKTVSELPKTNGLFSLHYDILSSEDAKKIKLGKPSDVSGRTAYLSLQNAISLQKQIKNANLITLPLSKEWVIKSGVSYFRGHTETLAEEYKTSTFMMMTGKTWKVIPLTTHVPISRVADELTRVRWDDLISAIKSTKLLKKPKIAMLGLNPHSGEGGKIGREEIDLLIPKMELFREAKLQIDGPIPGDSAFISGQKKYDLYLSCYHDQGLIPFKMLEGKFGVNVTLGLQFLRVSPDHGTAFDIAGKGKADPTGLISCLRLVTQFK</sequence>
<dbReference type="Proteomes" id="UP000298058">
    <property type="component" value="Unassembled WGS sequence"/>
</dbReference>
<gene>
    <name evidence="4" type="ORF">EHS15_05930</name>
</gene>
<dbReference type="Gene3D" id="3.40.718.10">
    <property type="entry name" value="Isopropylmalate Dehydrogenase"/>
    <property type="match status" value="1"/>
</dbReference>
<name>A0A4R9M2G7_9LEPT</name>
<dbReference type="Pfam" id="PF04166">
    <property type="entry name" value="PdxA"/>
    <property type="match status" value="1"/>
</dbReference>
<dbReference type="GO" id="GO:0051287">
    <property type="term" value="F:NAD binding"/>
    <property type="evidence" value="ECO:0007669"/>
    <property type="project" value="InterPro"/>
</dbReference>
<reference evidence="4" key="1">
    <citation type="journal article" date="2019" name="PLoS Negl. Trop. Dis.">
        <title>Revisiting the worldwide diversity of Leptospira species in the environment.</title>
        <authorList>
            <person name="Vincent A.T."/>
            <person name="Schiettekatte O."/>
            <person name="Bourhy P."/>
            <person name="Veyrier F.J."/>
            <person name="Picardeau M."/>
        </authorList>
    </citation>
    <scope>NUCLEOTIDE SEQUENCE [LARGE SCALE GENOMIC DNA]</scope>
    <source>
        <strain evidence="4">201300427</strain>
    </source>
</reference>
<dbReference type="OrthoDB" id="9801783at2"/>
<keyword evidence="5" id="KW-1185">Reference proteome</keyword>
<organism evidence="4 5">
    <name type="scientific">Leptospira idonii</name>
    <dbReference type="NCBI Taxonomy" id="1193500"/>
    <lineage>
        <taxon>Bacteria</taxon>
        <taxon>Pseudomonadati</taxon>
        <taxon>Spirochaetota</taxon>
        <taxon>Spirochaetia</taxon>
        <taxon>Leptospirales</taxon>
        <taxon>Leptospiraceae</taxon>
        <taxon>Leptospira</taxon>
    </lineage>
</organism>
<dbReference type="EMBL" id="RQHW01000018">
    <property type="protein sequence ID" value="TGN19917.1"/>
    <property type="molecule type" value="Genomic_DNA"/>
</dbReference>
<comment type="caution">
    <text evidence="4">The sequence shown here is derived from an EMBL/GenBank/DDBJ whole genome shotgun (WGS) entry which is preliminary data.</text>
</comment>
<evidence type="ECO:0000313" key="5">
    <source>
        <dbReference type="Proteomes" id="UP000298058"/>
    </source>
</evidence>
<protein>
    <submittedName>
        <fullName evidence="4">4-hydroxythreonine-4-phosphate dehydrogenase</fullName>
    </submittedName>
</protein>
<evidence type="ECO:0000313" key="4">
    <source>
        <dbReference type="EMBL" id="TGN19917.1"/>
    </source>
</evidence>
<dbReference type="GO" id="GO:0046872">
    <property type="term" value="F:metal ion binding"/>
    <property type="evidence" value="ECO:0007669"/>
    <property type="project" value="UniProtKB-KW"/>
</dbReference>
<evidence type="ECO:0000256" key="1">
    <source>
        <dbReference type="ARBA" id="ARBA00022723"/>
    </source>
</evidence>
<dbReference type="PANTHER" id="PTHR30004">
    <property type="entry name" value="4-HYDROXYTHREONINE-4-PHOSPHATE DEHYDROGENASE"/>
    <property type="match status" value="1"/>
</dbReference>